<dbReference type="InterPro" id="IPR010130">
    <property type="entry name" value="T1SS_OMP_TolC"/>
</dbReference>
<protein>
    <submittedName>
        <fullName evidence="10">TolC family outer membrane protein</fullName>
    </submittedName>
</protein>
<comment type="subcellular location">
    <subcellularLocation>
        <location evidence="1">Cell outer membrane</location>
    </subcellularLocation>
</comment>
<dbReference type="PANTHER" id="PTHR30026">
    <property type="entry name" value="OUTER MEMBRANE PROTEIN TOLC"/>
    <property type="match status" value="1"/>
</dbReference>
<feature type="coiled-coil region" evidence="8">
    <location>
        <begin position="340"/>
        <end position="367"/>
    </location>
</feature>
<evidence type="ECO:0000313" key="10">
    <source>
        <dbReference type="EMBL" id="WHS67743.1"/>
    </source>
</evidence>
<evidence type="ECO:0000256" key="4">
    <source>
        <dbReference type="ARBA" id="ARBA00022452"/>
    </source>
</evidence>
<dbReference type="Proteomes" id="UP001240697">
    <property type="component" value="Chromosome"/>
</dbReference>
<gene>
    <name evidence="10" type="ORF">QMY55_11755</name>
</gene>
<comment type="similarity">
    <text evidence="2">Belongs to the outer membrane factor (OMF) (TC 1.B.17) family.</text>
</comment>
<keyword evidence="6" id="KW-0472">Membrane</keyword>
<feature type="region of interest" description="Disordered" evidence="9">
    <location>
        <begin position="467"/>
        <end position="491"/>
    </location>
</feature>
<evidence type="ECO:0000256" key="5">
    <source>
        <dbReference type="ARBA" id="ARBA00022692"/>
    </source>
</evidence>
<dbReference type="SUPFAM" id="SSF56954">
    <property type="entry name" value="Outer membrane efflux proteins (OEP)"/>
    <property type="match status" value="1"/>
</dbReference>
<keyword evidence="7" id="KW-0998">Cell outer membrane</keyword>
<name>A0ABY8SXU0_9BURK</name>
<evidence type="ECO:0000313" key="11">
    <source>
        <dbReference type="Proteomes" id="UP001240697"/>
    </source>
</evidence>
<dbReference type="EMBL" id="CP125947">
    <property type="protein sequence ID" value="WHS67743.1"/>
    <property type="molecule type" value="Genomic_DNA"/>
</dbReference>
<accession>A0ABY8SXU0</accession>
<keyword evidence="11" id="KW-1185">Reference proteome</keyword>
<dbReference type="InterPro" id="IPR003423">
    <property type="entry name" value="OMP_efflux"/>
</dbReference>
<dbReference type="PANTHER" id="PTHR30026:SF20">
    <property type="entry name" value="OUTER MEMBRANE PROTEIN TOLC"/>
    <property type="match status" value="1"/>
</dbReference>
<dbReference type="NCBIfam" id="TIGR01844">
    <property type="entry name" value="type_I_sec_TolC"/>
    <property type="match status" value="1"/>
</dbReference>
<reference evidence="10 11" key="1">
    <citation type="submission" date="2023-05" db="EMBL/GenBank/DDBJ databases">
        <authorList>
            <person name="Yin Y."/>
            <person name="Lu Z."/>
        </authorList>
    </citation>
    <scope>NUCLEOTIDE SEQUENCE [LARGE SCALE GENOMIC DNA]</scope>
    <source>
        <strain evidence="10 11">ZM22</strain>
    </source>
</reference>
<feature type="compositionally biased region" description="Basic and acidic residues" evidence="9">
    <location>
        <begin position="482"/>
        <end position="491"/>
    </location>
</feature>
<keyword evidence="4" id="KW-1134">Transmembrane beta strand</keyword>
<organism evidence="10 11">
    <name type="scientific">Comamonas resistens</name>
    <dbReference type="NCBI Taxonomy" id="3046670"/>
    <lineage>
        <taxon>Bacteria</taxon>
        <taxon>Pseudomonadati</taxon>
        <taxon>Pseudomonadota</taxon>
        <taxon>Betaproteobacteria</taxon>
        <taxon>Burkholderiales</taxon>
        <taxon>Comamonadaceae</taxon>
        <taxon>Comamonas</taxon>
    </lineage>
</organism>
<keyword evidence="3" id="KW-0813">Transport</keyword>
<dbReference type="InterPro" id="IPR051906">
    <property type="entry name" value="TolC-like"/>
</dbReference>
<dbReference type="RefSeq" id="WP_283488769.1">
    <property type="nucleotide sequence ID" value="NZ_CP125947.1"/>
</dbReference>
<evidence type="ECO:0000256" key="2">
    <source>
        <dbReference type="ARBA" id="ARBA00007613"/>
    </source>
</evidence>
<evidence type="ECO:0000256" key="6">
    <source>
        <dbReference type="ARBA" id="ARBA00023136"/>
    </source>
</evidence>
<evidence type="ECO:0000256" key="1">
    <source>
        <dbReference type="ARBA" id="ARBA00004442"/>
    </source>
</evidence>
<evidence type="ECO:0000256" key="9">
    <source>
        <dbReference type="SAM" id="MobiDB-lite"/>
    </source>
</evidence>
<dbReference type="Pfam" id="PF02321">
    <property type="entry name" value="OEP"/>
    <property type="match status" value="2"/>
</dbReference>
<keyword evidence="5" id="KW-0812">Transmembrane</keyword>
<dbReference type="Gene3D" id="1.20.1600.10">
    <property type="entry name" value="Outer membrane efflux proteins (OEP)"/>
    <property type="match status" value="1"/>
</dbReference>
<keyword evidence="8" id="KW-0175">Coiled coil</keyword>
<evidence type="ECO:0000256" key="8">
    <source>
        <dbReference type="SAM" id="Coils"/>
    </source>
</evidence>
<proteinExistence type="inferred from homology"/>
<evidence type="ECO:0000256" key="7">
    <source>
        <dbReference type="ARBA" id="ARBA00023237"/>
    </source>
</evidence>
<sequence length="491" mass="52661">MNQLPRPLQIVPPHALAAISMGVLLGGAASLVQAQTLSELVQQARGYDATWQAQQADARAAASRADQALSGLLPSVGLSAGANRTHVDVHTSVAVPGMASSFNNTQQNVQVSAQQPLYRPANKIAYEQGQRGVDVAQAQLDASAQNLIVRVSQAYFDVLAAQDSVQVAQAQKQAISTQLEMAKRNFEVGTATITDSREAQSRFDLVTAQEIAAQNDLQVKRVALDQLVGRVGIQPTPLVAPMTLPKVEPDNMQAWVDTALASQPQLRQAQLALDIAKLETRKAEAGHKPTVDLQAGYVVNRYPNGSMTPSIPLSYRTNAAQIGVVMNMPLFAGFAVQNRVKETVALEEKARAQLDDARRNVEQSTRTAFLGVQSGQAQVKALEAALASSQSALEANKMGYDVGVRINIDVLNAQSQVYQTERDLANARYQVLLGQLKLRQAAGVLSDDDLRSIDSLTLVTQAPAAMQRPAAAETAVKPATRKAVEPRTTKR</sequence>
<evidence type="ECO:0000256" key="3">
    <source>
        <dbReference type="ARBA" id="ARBA00022448"/>
    </source>
</evidence>